<keyword evidence="2" id="KW-0503">Monooxygenase</keyword>
<dbReference type="Gene3D" id="3.30.70.100">
    <property type="match status" value="1"/>
</dbReference>
<gene>
    <name evidence="2" type="ORF">HNR73_005728</name>
</gene>
<dbReference type="AlphaFoldDB" id="A0A841FVT5"/>
<dbReference type="PANTHER" id="PTHR37811:SF2">
    <property type="entry name" value="ABM DOMAIN-CONTAINING PROTEIN"/>
    <property type="match status" value="1"/>
</dbReference>
<dbReference type="PANTHER" id="PTHR37811">
    <property type="entry name" value="BLL5343 PROTEIN"/>
    <property type="match status" value="1"/>
</dbReference>
<reference evidence="2 3" key="1">
    <citation type="submission" date="2020-08" db="EMBL/GenBank/DDBJ databases">
        <title>Genomic Encyclopedia of Type Strains, Phase IV (KMG-IV): sequencing the most valuable type-strain genomes for metagenomic binning, comparative biology and taxonomic classification.</title>
        <authorList>
            <person name="Goeker M."/>
        </authorList>
    </citation>
    <scope>NUCLEOTIDE SEQUENCE [LARGE SCALE GENOMIC DNA]</scope>
    <source>
        <strain evidence="2 3">YIM 65646</strain>
    </source>
</reference>
<dbReference type="GO" id="GO:0004497">
    <property type="term" value="F:monooxygenase activity"/>
    <property type="evidence" value="ECO:0007669"/>
    <property type="project" value="UniProtKB-KW"/>
</dbReference>
<name>A0A841FVT5_9ACTN</name>
<dbReference type="RefSeq" id="WP_184790663.1">
    <property type="nucleotide sequence ID" value="NZ_BONT01000065.1"/>
</dbReference>
<keyword evidence="3" id="KW-1185">Reference proteome</keyword>
<evidence type="ECO:0000313" key="2">
    <source>
        <dbReference type="EMBL" id="MBB6037848.1"/>
    </source>
</evidence>
<sequence length="118" mass="13532">MTTPYWTRPEPPYYVTVFTITPSGVDPDGYAAMNDRMIELAEQQPGYLGRESTLLADGSDLTVIYYTDAESIRAWQQHPEHLEAQRLGREKWLARYRVEIARVERAYEFTASEQPGSG</sequence>
<dbReference type="Proteomes" id="UP000548476">
    <property type="component" value="Unassembled WGS sequence"/>
</dbReference>
<organism evidence="2 3">
    <name type="scientific">Phytomonospora endophytica</name>
    <dbReference type="NCBI Taxonomy" id="714109"/>
    <lineage>
        <taxon>Bacteria</taxon>
        <taxon>Bacillati</taxon>
        <taxon>Actinomycetota</taxon>
        <taxon>Actinomycetes</taxon>
        <taxon>Micromonosporales</taxon>
        <taxon>Micromonosporaceae</taxon>
        <taxon>Phytomonospora</taxon>
    </lineage>
</organism>
<dbReference type="Pfam" id="PF03992">
    <property type="entry name" value="ABM"/>
    <property type="match status" value="1"/>
</dbReference>
<accession>A0A841FVT5</accession>
<comment type="caution">
    <text evidence="2">The sequence shown here is derived from an EMBL/GenBank/DDBJ whole genome shotgun (WGS) entry which is preliminary data.</text>
</comment>
<dbReference type="InterPro" id="IPR007138">
    <property type="entry name" value="ABM_dom"/>
</dbReference>
<evidence type="ECO:0000259" key="1">
    <source>
        <dbReference type="PROSITE" id="PS51725"/>
    </source>
</evidence>
<proteinExistence type="predicted"/>
<dbReference type="EMBL" id="JACHGT010000014">
    <property type="protein sequence ID" value="MBB6037848.1"/>
    <property type="molecule type" value="Genomic_DNA"/>
</dbReference>
<dbReference type="InterPro" id="IPR052936">
    <property type="entry name" value="Jasmonate_Hydroxylase-like"/>
</dbReference>
<dbReference type="SUPFAM" id="SSF54909">
    <property type="entry name" value="Dimeric alpha+beta barrel"/>
    <property type="match status" value="1"/>
</dbReference>
<dbReference type="InterPro" id="IPR011008">
    <property type="entry name" value="Dimeric_a/b-barrel"/>
</dbReference>
<protein>
    <submittedName>
        <fullName evidence="2">Heme-degrading monooxygenase HmoA</fullName>
    </submittedName>
</protein>
<feature type="domain" description="ABM" evidence="1">
    <location>
        <begin position="13"/>
        <end position="100"/>
    </location>
</feature>
<evidence type="ECO:0000313" key="3">
    <source>
        <dbReference type="Proteomes" id="UP000548476"/>
    </source>
</evidence>
<dbReference type="PROSITE" id="PS51725">
    <property type="entry name" value="ABM"/>
    <property type="match status" value="1"/>
</dbReference>
<keyword evidence="2" id="KW-0560">Oxidoreductase</keyword>